<dbReference type="GO" id="GO:0003676">
    <property type="term" value="F:nucleic acid binding"/>
    <property type="evidence" value="ECO:0007669"/>
    <property type="project" value="InterPro"/>
</dbReference>
<dbReference type="InterPro" id="IPR013939">
    <property type="entry name" value="Regulatory_Dfp1/Him1"/>
</dbReference>
<protein>
    <recommendedName>
        <fullName evidence="6">DBF4-type domain-containing protein</fullName>
    </recommendedName>
</protein>
<evidence type="ECO:0000313" key="8">
    <source>
        <dbReference type="Proteomes" id="UP000637239"/>
    </source>
</evidence>
<feature type="compositionally biased region" description="Basic and acidic residues" evidence="5">
    <location>
        <begin position="383"/>
        <end position="403"/>
    </location>
</feature>
<accession>A0A7R7VXZ3</accession>
<dbReference type="Pfam" id="PF07535">
    <property type="entry name" value="zf-DBF"/>
    <property type="match status" value="1"/>
</dbReference>
<gene>
    <name evidence="7" type="ORF">ACHE_80716A</name>
</gene>
<evidence type="ECO:0000256" key="2">
    <source>
        <dbReference type="ARBA" id="ARBA00022771"/>
    </source>
</evidence>
<dbReference type="InterPro" id="IPR038545">
    <property type="entry name" value="Znf_DBF_sf"/>
</dbReference>
<dbReference type="SMART" id="SM00586">
    <property type="entry name" value="ZnF_DBF"/>
    <property type="match status" value="1"/>
</dbReference>
<sequence length="656" mass="73979">MAAISIPPSPQTTLNMSTRRPPLANVPNATNSPLRMGGTVPAKRSRTASTQLEIPYGQPPPKKQVIDGVEQDVRSPSRARSTAHQQPGDSRIFSRRSNNAQPSAFERKLYAAREKDRQTATKPVRNEKPSAETLDTIRQWQRHYRKAFPTFVFYFDSIPEDVRGRCSRQVNALGAREEKFFSRLVTHVVTSRPIPPEHAVNPPETSRASVDHTSCGDGSLQTVNPSLLERIPEMHVHTSLKNDARREQMNMDVLHRARQMGMKIWALEKLQRMIATINDPDISGHDPSNRNNGPGGGHTRGRENDLSQVLRNELVNGPSDRDHLSSLKELVMFKGPFIYVHDMNEKTRPVMVREYPKAARRQDGIWPQFRSAPLGKCPFIDEPPTKKEMDRQRIRQQAKEKKVAPKPAPVQGNRDQEFAVREDTVSQEPADGVTSNEHKPRNEQEAAPPHQPEMRDMVPPRPGSPPRKSSESFNPPQMPRNGPFFLGREPAASGMQPSNITSAIRSQMVSSTAAAPGAKAGLSKEVHELKRKVLEKGNGLSGAVSHGAADPASWKINQSQRPGKANPQEKPDTTQSEAVKKQSQDRKDSIQKKERPRDPKPGYCENCRDKFDDFEKHTQTRKHRRFALTTSNWVELDDLLFELDRPLKEEYMHEHI</sequence>
<feature type="region of interest" description="Disordered" evidence="5">
    <location>
        <begin position="278"/>
        <end position="303"/>
    </location>
</feature>
<feature type="region of interest" description="Disordered" evidence="5">
    <location>
        <begin position="193"/>
        <end position="216"/>
    </location>
</feature>
<feature type="region of interest" description="Disordered" evidence="5">
    <location>
        <begin position="537"/>
        <end position="608"/>
    </location>
</feature>
<dbReference type="GeneID" id="66987165"/>
<dbReference type="GO" id="GO:0010571">
    <property type="term" value="P:positive regulation of nuclear cell cycle DNA replication"/>
    <property type="evidence" value="ECO:0007669"/>
    <property type="project" value="TreeGrafter"/>
</dbReference>
<evidence type="ECO:0000259" key="6">
    <source>
        <dbReference type="PROSITE" id="PS51265"/>
    </source>
</evidence>
<feature type="compositionally biased region" description="Basic and acidic residues" evidence="5">
    <location>
        <begin position="414"/>
        <end position="424"/>
    </location>
</feature>
<dbReference type="InterPro" id="IPR036420">
    <property type="entry name" value="BRCT_dom_sf"/>
</dbReference>
<dbReference type="Pfam" id="PF22437">
    <property type="entry name" value="DBF4_BRCT"/>
    <property type="match status" value="1"/>
</dbReference>
<keyword evidence="2 4" id="KW-0863">Zinc-finger</keyword>
<dbReference type="Pfam" id="PF08630">
    <property type="entry name" value="Dfp1_Him1_M"/>
    <property type="match status" value="1"/>
</dbReference>
<dbReference type="AlphaFoldDB" id="A0A7R7VXZ3"/>
<dbReference type="Gene3D" id="3.40.50.10190">
    <property type="entry name" value="BRCT domain"/>
    <property type="match status" value="2"/>
</dbReference>
<evidence type="ECO:0000313" key="7">
    <source>
        <dbReference type="EMBL" id="BCR92816.1"/>
    </source>
</evidence>
<dbReference type="GO" id="GO:0031431">
    <property type="term" value="C:Dbf4-dependent protein kinase complex"/>
    <property type="evidence" value="ECO:0007669"/>
    <property type="project" value="TreeGrafter"/>
</dbReference>
<name>A0A7R7VXZ3_ASPCH</name>
<feature type="compositionally biased region" description="Polar residues" evidence="5">
    <location>
        <begin position="495"/>
        <end position="513"/>
    </location>
</feature>
<dbReference type="FunFam" id="6.10.250.3410:FF:000001">
    <property type="entry name" value="Protein DBF4 homolog A"/>
    <property type="match status" value="1"/>
</dbReference>
<dbReference type="Gene3D" id="6.10.250.3410">
    <property type="entry name" value="DBF zinc finger"/>
    <property type="match status" value="1"/>
</dbReference>
<dbReference type="InterPro" id="IPR051590">
    <property type="entry name" value="Replication_Regulatory_Kinase"/>
</dbReference>
<feature type="compositionally biased region" description="Polar residues" evidence="5">
    <location>
        <begin position="78"/>
        <end position="88"/>
    </location>
</feature>
<dbReference type="GO" id="GO:0008270">
    <property type="term" value="F:zinc ion binding"/>
    <property type="evidence" value="ECO:0007669"/>
    <property type="project" value="UniProtKB-KW"/>
</dbReference>
<evidence type="ECO:0000256" key="5">
    <source>
        <dbReference type="SAM" id="MobiDB-lite"/>
    </source>
</evidence>
<dbReference type="PROSITE" id="PS51265">
    <property type="entry name" value="ZF_DBF4"/>
    <property type="match status" value="1"/>
</dbReference>
<dbReference type="PANTHER" id="PTHR15375:SF26">
    <property type="entry name" value="PROTEIN CHIFFON"/>
    <property type="match status" value="1"/>
</dbReference>
<dbReference type="InterPro" id="IPR006572">
    <property type="entry name" value="Znf_DBF"/>
</dbReference>
<keyword evidence="1" id="KW-0479">Metal-binding</keyword>
<keyword evidence="8" id="KW-1185">Reference proteome</keyword>
<feature type="compositionally biased region" description="Polar residues" evidence="5">
    <location>
        <begin position="203"/>
        <end position="212"/>
    </location>
</feature>
<organism evidence="7 8">
    <name type="scientific">Aspergillus chevalieri</name>
    <name type="common">Eurotium chevalieri</name>
    <dbReference type="NCBI Taxonomy" id="182096"/>
    <lineage>
        <taxon>Eukaryota</taxon>
        <taxon>Fungi</taxon>
        <taxon>Dikarya</taxon>
        <taxon>Ascomycota</taxon>
        <taxon>Pezizomycotina</taxon>
        <taxon>Eurotiomycetes</taxon>
        <taxon>Eurotiomycetidae</taxon>
        <taxon>Eurotiales</taxon>
        <taxon>Aspergillaceae</taxon>
        <taxon>Aspergillus</taxon>
        <taxon>Aspergillus subgen. Aspergillus</taxon>
    </lineage>
</organism>
<dbReference type="KEGG" id="ache:ACHE_80716A"/>
<dbReference type="Proteomes" id="UP000637239">
    <property type="component" value="Chromosome 8"/>
</dbReference>
<evidence type="ECO:0000256" key="1">
    <source>
        <dbReference type="ARBA" id="ARBA00022723"/>
    </source>
</evidence>
<reference evidence="7" key="1">
    <citation type="submission" date="2021-01" db="EMBL/GenBank/DDBJ databases">
        <authorList>
            <consortium name="Aspergillus chevalieri M1 genome sequencing consortium"/>
            <person name="Kazuki M."/>
            <person name="Futagami T."/>
        </authorList>
    </citation>
    <scope>NUCLEOTIDE SEQUENCE</scope>
    <source>
        <strain evidence="7">M1</strain>
    </source>
</reference>
<evidence type="ECO:0000256" key="4">
    <source>
        <dbReference type="PROSITE-ProRule" id="PRU00600"/>
    </source>
</evidence>
<dbReference type="InterPro" id="IPR055116">
    <property type="entry name" value="DBF4_BRCT"/>
</dbReference>
<dbReference type="GO" id="GO:1901987">
    <property type="term" value="P:regulation of cell cycle phase transition"/>
    <property type="evidence" value="ECO:0007669"/>
    <property type="project" value="TreeGrafter"/>
</dbReference>
<feature type="region of interest" description="Disordered" evidence="5">
    <location>
        <begin position="1"/>
        <end position="102"/>
    </location>
</feature>
<feature type="compositionally biased region" description="Basic and acidic residues" evidence="5">
    <location>
        <begin position="567"/>
        <end position="608"/>
    </location>
</feature>
<dbReference type="GO" id="GO:0043539">
    <property type="term" value="F:protein serine/threonine kinase activator activity"/>
    <property type="evidence" value="ECO:0007669"/>
    <property type="project" value="TreeGrafter"/>
</dbReference>
<dbReference type="RefSeq" id="XP_043141329.1">
    <property type="nucleotide sequence ID" value="XM_043284117.1"/>
</dbReference>
<keyword evidence="3" id="KW-0862">Zinc</keyword>
<evidence type="ECO:0000256" key="3">
    <source>
        <dbReference type="ARBA" id="ARBA00022833"/>
    </source>
</evidence>
<feature type="region of interest" description="Disordered" evidence="5">
    <location>
        <begin position="376"/>
        <end position="523"/>
    </location>
</feature>
<feature type="domain" description="DBF4-type" evidence="6">
    <location>
        <begin position="597"/>
        <end position="646"/>
    </location>
</feature>
<reference evidence="7" key="2">
    <citation type="submission" date="2021-02" db="EMBL/GenBank/DDBJ databases">
        <title>Aspergillus chevalieri M1 genome sequence.</title>
        <authorList>
            <person name="Kadooka C."/>
            <person name="Mori K."/>
            <person name="Futagami T."/>
        </authorList>
    </citation>
    <scope>NUCLEOTIDE SEQUENCE</scope>
    <source>
        <strain evidence="7">M1</strain>
    </source>
</reference>
<dbReference type="PANTHER" id="PTHR15375">
    <property type="entry name" value="ACTIVATOR OF S-PHASE KINASE-RELATED"/>
    <property type="match status" value="1"/>
</dbReference>
<proteinExistence type="predicted"/>
<dbReference type="EMBL" id="AP024423">
    <property type="protein sequence ID" value="BCR92816.1"/>
    <property type="molecule type" value="Genomic_DNA"/>
</dbReference>